<dbReference type="InParanoid" id="A0A672UG77"/>
<dbReference type="GO" id="GO:0016020">
    <property type="term" value="C:membrane"/>
    <property type="evidence" value="ECO:0007669"/>
    <property type="project" value="UniProtKB-SubCell"/>
</dbReference>
<reference evidence="10" key="2">
    <citation type="submission" date="2025-08" db="UniProtKB">
        <authorList>
            <consortium name="Ensembl"/>
        </authorList>
    </citation>
    <scope>IDENTIFICATION</scope>
</reference>
<evidence type="ECO:0000256" key="3">
    <source>
        <dbReference type="ARBA" id="ARBA00022723"/>
    </source>
</evidence>
<dbReference type="AlphaFoldDB" id="A0A672UG77"/>
<evidence type="ECO:0000256" key="1">
    <source>
        <dbReference type="ARBA" id="ARBA00004167"/>
    </source>
</evidence>
<evidence type="ECO:0000313" key="10">
    <source>
        <dbReference type="Ensembl" id="ENSSHBP00005014161.1"/>
    </source>
</evidence>
<evidence type="ECO:0000256" key="7">
    <source>
        <dbReference type="ARBA" id="ARBA00023136"/>
    </source>
</evidence>
<dbReference type="GO" id="GO:0051205">
    <property type="term" value="P:protein insertion into membrane"/>
    <property type="evidence" value="ECO:0007669"/>
    <property type="project" value="TreeGrafter"/>
</dbReference>
<dbReference type="PANTHER" id="PTHR14402">
    <property type="entry name" value="RECEPTOR TRANSPORTING PROTEIN"/>
    <property type="match status" value="1"/>
</dbReference>
<evidence type="ECO:0000259" key="9">
    <source>
        <dbReference type="SMART" id="SM01328"/>
    </source>
</evidence>
<keyword evidence="4" id="KW-0863">Zinc-finger</keyword>
<evidence type="ECO:0000256" key="2">
    <source>
        <dbReference type="ARBA" id="ARBA00022692"/>
    </source>
</evidence>
<protein>
    <recommendedName>
        <fullName evidence="9">3CxxC-type domain-containing protein</fullName>
    </recommendedName>
</protein>
<dbReference type="GO" id="GO:0031849">
    <property type="term" value="F:olfactory receptor binding"/>
    <property type="evidence" value="ECO:0007669"/>
    <property type="project" value="TreeGrafter"/>
</dbReference>
<evidence type="ECO:0000256" key="5">
    <source>
        <dbReference type="ARBA" id="ARBA00022833"/>
    </source>
</evidence>
<comment type="subcellular location">
    <subcellularLocation>
        <location evidence="1">Membrane</location>
        <topology evidence="1">Single-pass membrane protein</topology>
    </subcellularLocation>
</comment>
<dbReference type="InterPro" id="IPR027377">
    <property type="entry name" value="ZAR1/RTP1-5-like_Znf-3CxxC"/>
</dbReference>
<dbReference type="Ensembl" id="ENSSHBT00005017027.1">
    <property type="protein sequence ID" value="ENSSHBP00005014161.1"/>
    <property type="gene ID" value="ENSSHBG00005012399.1"/>
</dbReference>
<dbReference type="InterPro" id="IPR026096">
    <property type="entry name" value="R-trans_p"/>
</dbReference>
<proteinExistence type="predicted"/>
<keyword evidence="5" id="KW-0862">Zinc</keyword>
<evidence type="ECO:0000313" key="11">
    <source>
        <dbReference type="Proteomes" id="UP000472266"/>
    </source>
</evidence>
<feature type="transmembrane region" description="Helical" evidence="8">
    <location>
        <begin position="186"/>
        <end position="210"/>
    </location>
</feature>
<name>A0A672UG77_STRHB</name>
<dbReference type="SMART" id="SM01328">
    <property type="entry name" value="zf-3CxxC"/>
    <property type="match status" value="1"/>
</dbReference>
<dbReference type="OMA" id="MVWMRAF"/>
<accession>A0A672UG77</accession>
<dbReference type="GO" id="GO:0006612">
    <property type="term" value="P:protein targeting to membrane"/>
    <property type="evidence" value="ECO:0007669"/>
    <property type="project" value="TreeGrafter"/>
</dbReference>
<dbReference type="PANTHER" id="PTHR14402:SF8">
    <property type="entry name" value="RECEPTOR-TRANSPORTING PROTEIN 4"/>
    <property type="match status" value="1"/>
</dbReference>
<feature type="domain" description="3CxxC-type" evidence="9">
    <location>
        <begin position="23"/>
        <end position="131"/>
    </location>
</feature>
<keyword evidence="7 8" id="KW-0472">Membrane</keyword>
<sequence>MLQKDDTLQVHVLKPGWKEFVQRQFLHCSQFFHGWPLAKVHVLFHIHQCQGWGMVWMRAFCQACRWCPSPWMEESEFSLETVERLLHSLVLKILKYLYHVRVEPSELLEVVVDALVMGPHYSTRSEGCQLGICSESQLTPASNAWKPLIDVHKARTHHALMRPYASPTHHPSHFNSSFPWKCCCCIGRSLLCVLAVLLFVLFHLQVVGACKEELR</sequence>
<reference evidence="10 11" key="1">
    <citation type="submission" date="2019-11" db="EMBL/GenBank/DDBJ databases">
        <title>Strigops habroptila (kakapo) genome, bStrHab1, primary haplotype, v2.</title>
        <authorList>
            <person name="Jarvis E.D."/>
            <person name="Howard J."/>
            <person name="Rhie A."/>
            <person name="Phillippy A."/>
            <person name="Korlach J."/>
            <person name="Digby A."/>
            <person name="Iorns D."/>
            <person name="Eason D."/>
            <person name="Robertson B."/>
            <person name="Raemaekers T."/>
            <person name="Howe K."/>
            <person name="Lewin H."/>
            <person name="Damas J."/>
            <person name="Hastie A."/>
            <person name="Tracey A."/>
            <person name="Chow W."/>
            <person name="Fedrigo O."/>
        </authorList>
    </citation>
    <scope>NUCLEOTIDE SEQUENCE [LARGE SCALE GENOMIC DNA]</scope>
</reference>
<keyword evidence="3" id="KW-0479">Metal-binding</keyword>
<reference evidence="10" key="3">
    <citation type="submission" date="2025-09" db="UniProtKB">
        <authorList>
            <consortium name="Ensembl"/>
        </authorList>
    </citation>
    <scope>IDENTIFICATION</scope>
</reference>
<organism evidence="10 11">
    <name type="scientific">Strigops habroptila</name>
    <name type="common">Kakapo</name>
    <dbReference type="NCBI Taxonomy" id="2489341"/>
    <lineage>
        <taxon>Eukaryota</taxon>
        <taxon>Metazoa</taxon>
        <taxon>Chordata</taxon>
        <taxon>Craniata</taxon>
        <taxon>Vertebrata</taxon>
        <taxon>Euteleostomi</taxon>
        <taxon>Archelosauria</taxon>
        <taxon>Archosauria</taxon>
        <taxon>Dinosauria</taxon>
        <taxon>Saurischia</taxon>
        <taxon>Theropoda</taxon>
        <taxon>Coelurosauria</taxon>
        <taxon>Aves</taxon>
        <taxon>Neognathae</taxon>
        <taxon>Neoaves</taxon>
        <taxon>Telluraves</taxon>
        <taxon>Australaves</taxon>
        <taxon>Psittaciformes</taxon>
        <taxon>Psittacidae</taxon>
        <taxon>Strigops</taxon>
    </lineage>
</organism>
<keyword evidence="2 8" id="KW-0812">Transmembrane</keyword>
<evidence type="ECO:0000256" key="6">
    <source>
        <dbReference type="ARBA" id="ARBA00022989"/>
    </source>
</evidence>
<dbReference type="Proteomes" id="UP000472266">
    <property type="component" value="Chromosome 9"/>
</dbReference>
<evidence type="ECO:0000256" key="4">
    <source>
        <dbReference type="ARBA" id="ARBA00022771"/>
    </source>
</evidence>
<dbReference type="GO" id="GO:0008270">
    <property type="term" value="F:zinc ion binding"/>
    <property type="evidence" value="ECO:0007669"/>
    <property type="project" value="UniProtKB-KW"/>
</dbReference>
<evidence type="ECO:0000256" key="8">
    <source>
        <dbReference type="SAM" id="Phobius"/>
    </source>
</evidence>
<keyword evidence="11" id="KW-1185">Reference proteome</keyword>
<keyword evidence="6 8" id="KW-1133">Transmembrane helix</keyword>
<dbReference type="Pfam" id="PF13695">
    <property type="entry name" value="Zn_ribbon_3CxxC"/>
    <property type="match status" value="1"/>
</dbReference>
<dbReference type="GO" id="GO:0001580">
    <property type="term" value="P:detection of chemical stimulus involved in sensory perception of bitter taste"/>
    <property type="evidence" value="ECO:0007669"/>
    <property type="project" value="TreeGrafter"/>
</dbReference>